<evidence type="ECO:0000256" key="1">
    <source>
        <dbReference type="ARBA" id="ARBA00010209"/>
    </source>
</evidence>
<dbReference type="CDD" id="cd13929">
    <property type="entry name" value="PT-DMATS_CymD"/>
    <property type="match status" value="1"/>
</dbReference>
<accession>A0ABR0SGJ4</accession>
<dbReference type="SFLD" id="SFLDG01162">
    <property type="entry name" value="I"/>
    <property type="match status" value="1"/>
</dbReference>
<comment type="similarity">
    <text evidence="1">Belongs to the tryptophan dimethylallyltransferase family.</text>
</comment>
<dbReference type="Proteomes" id="UP001338125">
    <property type="component" value="Unassembled WGS sequence"/>
</dbReference>
<evidence type="ECO:0000313" key="3">
    <source>
        <dbReference type="EMBL" id="KAK5991303.1"/>
    </source>
</evidence>
<reference evidence="3 4" key="1">
    <citation type="submission" date="2024-01" db="EMBL/GenBank/DDBJ databases">
        <title>Complete genome of Cladobotryum mycophilum ATHUM6906.</title>
        <authorList>
            <person name="Christinaki A.C."/>
            <person name="Myridakis A.I."/>
            <person name="Kouvelis V.N."/>
        </authorList>
    </citation>
    <scope>NUCLEOTIDE SEQUENCE [LARGE SCALE GENOMIC DNA]</scope>
    <source>
        <strain evidence="3 4">ATHUM6906</strain>
    </source>
</reference>
<dbReference type="PANTHER" id="PTHR40627">
    <property type="entry name" value="INDOLE PRENYLTRANSFERASE TDIB-RELATED"/>
    <property type="match status" value="1"/>
</dbReference>
<dbReference type="SFLD" id="SFLDS00036">
    <property type="entry name" value="Aromatic_Prenyltransferase"/>
    <property type="match status" value="1"/>
</dbReference>
<dbReference type="InterPro" id="IPR033964">
    <property type="entry name" value="ABBA"/>
</dbReference>
<dbReference type="EMBL" id="JAVFKD010000014">
    <property type="protein sequence ID" value="KAK5991303.1"/>
    <property type="molecule type" value="Genomic_DNA"/>
</dbReference>
<name>A0ABR0SGJ4_9HYPO</name>
<evidence type="ECO:0000313" key="4">
    <source>
        <dbReference type="Proteomes" id="UP001338125"/>
    </source>
</evidence>
<proteinExistence type="inferred from homology"/>
<dbReference type="NCBIfam" id="TIGR03429">
    <property type="entry name" value="arom_pren_DMATS"/>
    <property type="match status" value="1"/>
</dbReference>
<keyword evidence="2" id="KW-0808">Transferase</keyword>
<organism evidence="3 4">
    <name type="scientific">Cladobotryum mycophilum</name>
    <dbReference type="NCBI Taxonomy" id="491253"/>
    <lineage>
        <taxon>Eukaryota</taxon>
        <taxon>Fungi</taxon>
        <taxon>Dikarya</taxon>
        <taxon>Ascomycota</taxon>
        <taxon>Pezizomycotina</taxon>
        <taxon>Sordariomycetes</taxon>
        <taxon>Hypocreomycetidae</taxon>
        <taxon>Hypocreales</taxon>
        <taxon>Hypocreaceae</taxon>
        <taxon>Cladobotryum</taxon>
    </lineage>
</organism>
<dbReference type="PANTHER" id="PTHR40627:SF4">
    <property type="entry name" value="PRENYLTRANSFERASE ASQH1-RELATED"/>
    <property type="match status" value="1"/>
</dbReference>
<evidence type="ECO:0000256" key="2">
    <source>
        <dbReference type="ARBA" id="ARBA00022679"/>
    </source>
</evidence>
<keyword evidence="4" id="KW-1185">Reference proteome</keyword>
<gene>
    <name evidence="3" type="ORF">PT974_09583</name>
</gene>
<dbReference type="Pfam" id="PF11991">
    <property type="entry name" value="Trp_DMAT"/>
    <property type="match status" value="1"/>
</dbReference>
<sequence>MTLKKRVVPQAFWWDTTGRNLADMLDAAQYPEHVRRNFLRYYYDVICPALGAPVTSSSFRSALSWDGSPIEYSYSLNGSTKEPEVRLSVDLSPLHPQCLSWSDPLGSGVTHQVVEDLISRNGEADAGWYNTLREHFRVSVGSPEEARELVSRAGHKSSVMLGFDIERSASVSSEDGSDTKIPAVGKVYFLPCLAAVSRNITRWQVIRNAVQQLPTVYSVPQNIIKAFKTMEHFFADKTREWEDSVRYLATDLLPPHQTRLKIYTRCPSKTFDVAWDLFTLGGRIPGLEREKERFRDLFRELVGEMSETEGEFETDVHKKVTICYHSLSAKHEYPVPKLFICPRELVSNDSLVVSRLDKWLHENAWTRNSPGATTYRDLVEPIFTHRELSERSGMHSFISIAQKNPVTRALSIQTYFIPELYSCRRTTPAVSRVESPSRE</sequence>
<dbReference type="InterPro" id="IPR017795">
    <property type="entry name" value="ABBA_NscD-like"/>
</dbReference>
<protein>
    <submittedName>
        <fullName evidence="3">Prenyltransferase phnF</fullName>
    </submittedName>
</protein>
<comment type="caution">
    <text evidence="3">The sequence shown here is derived from an EMBL/GenBank/DDBJ whole genome shotgun (WGS) entry which is preliminary data.</text>
</comment>